<gene>
    <name evidence="2" type="ORF">JKIAZH3_G6496</name>
</gene>
<organism evidence="2 3">
    <name type="scientific">Tilletia caries</name>
    <name type="common">wheat bunt fungus</name>
    <dbReference type="NCBI Taxonomy" id="13290"/>
    <lineage>
        <taxon>Eukaryota</taxon>
        <taxon>Fungi</taxon>
        <taxon>Dikarya</taxon>
        <taxon>Basidiomycota</taxon>
        <taxon>Ustilaginomycotina</taxon>
        <taxon>Exobasidiomycetes</taxon>
        <taxon>Tilletiales</taxon>
        <taxon>Tilletiaceae</taxon>
        <taxon>Tilletia</taxon>
    </lineage>
</organism>
<dbReference type="Proteomes" id="UP000836402">
    <property type="component" value="Unassembled WGS sequence"/>
</dbReference>
<reference evidence="2" key="1">
    <citation type="submission" date="2020-10" db="EMBL/GenBank/DDBJ databases">
        <authorList>
            <person name="Sedaghatjoo S."/>
        </authorList>
    </citation>
    <scope>NUCLEOTIDE SEQUENCE</scope>
    <source>
        <strain evidence="2">AZH3</strain>
    </source>
</reference>
<feature type="region of interest" description="Disordered" evidence="1">
    <location>
        <begin position="151"/>
        <end position="196"/>
    </location>
</feature>
<evidence type="ECO:0008006" key="4">
    <source>
        <dbReference type="Google" id="ProtNLM"/>
    </source>
</evidence>
<dbReference type="EMBL" id="CAJHJG010003252">
    <property type="protein sequence ID" value="CAD6928827.1"/>
    <property type="molecule type" value="Genomic_DNA"/>
</dbReference>
<feature type="compositionally biased region" description="Low complexity" evidence="1">
    <location>
        <begin position="275"/>
        <end position="287"/>
    </location>
</feature>
<sequence length="536" mass="56683">MRAELRLSPVGFGPSFASKTFTFDRPATLEIDGHAPGMSFLPAPASDNAILPSYALVIDQAFVHFNGSSFTLKSCSWHSDSVLVNKQLLGDNIHKLKDGDVLRFGEYLKNARRFKSECAVRVHISFPPSPKRAPTTTNWPGVHKLLDGLRKEQEHRRPGRQSDSASPTSPTSPAVPLPSSTSSRPDPPPGKSYGDVINELHSRLPVMDTSVLPPAAISPASASLSPHPDFPPPCVESAVATPCAASIHHSPIRTIPTSGLTSVLGSVPASFCSNSTPTSDSITSSDSAVAHGAPTSPSSIVAPKITVGAITPYPDQVRSSVEVRDQASGSASFFSDAAATRTAPIVFDVDTTATHSSGYADSARIAVSRARDAWLIARRAVVDAGVATATVASARMRTAWIRARSDLAVSALTPNRSSIASPSSLYPSIPTVDDLCDTGTPSIKFSAPAATWSPSTSVATPTSALYPTPQLTLQDPSPFMGPAIAFAHLFAAFSAFQLQQSFSASSSNTYPIQHHAQSLPYRLYPYLPALPPIHFR</sequence>
<feature type="region of interest" description="Disordered" evidence="1">
    <location>
        <begin position="275"/>
        <end position="296"/>
    </location>
</feature>
<proteinExistence type="predicted"/>
<feature type="compositionally biased region" description="Low complexity" evidence="1">
    <location>
        <begin position="162"/>
        <end position="184"/>
    </location>
</feature>
<keyword evidence="3" id="KW-1185">Reference proteome</keyword>
<evidence type="ECO:0000313" key="3">
    <source>
        <dbReference type="Proteomes" id="UP000836402"/>
    </source>
</evidence>
<comment type="caution">
    <text evidence="2">The sequence shown here is derived from an EMBL/GenBank/DDBJ whole genome shotgun (WGS) entry which is preliminary data.</text>
</comment>
<name>A0ABN7IUN0_9BASI</name>
<evidence type="ECO:0000313" key="2">
    <source>
        <dbReference type="EMBL" id="CAD6928827.1"/>
    </source>
</evidence>
<accession>A0ABN7IUN0</accession>
<evidence type="ECO:0000256" key="1">
    <source>
        <dbReference type="SAM" id="MobiDB-lite"/>
    </source>
</evidence>
<protein>
    <recommendedName>
        <fullName evidence="4">FHA domain-containing protein</fullName>
    </recommendedName>
</protein>